<dbReference type="Proteomes" id="UP000503540">
    <property type="component" value="Chromosome"/>
</dbReference>
<evidence type="ECO:0000313" key="2">
    <source>
        <dbReference type="Proteomes" id="UP000503540"/>
    </source>
</evidence>
<evidence type="ECO:0000313" key="1">
    <source>
        <dbReference type="EMBL" id="QIS11862.1"/>
    </source>
</evidence>
<dbReference type="AlphaFoldDB" id="A0A6G9YF80"/>
<dbReference type="EMBL" id="CP046172">
    <property type="protein sequence ID" value="QIS11862.1"/>
    <property type="molecule type" value="Genomic_DNA"/>
</dbReference>
<accession>A0A6G9YF80</accession>
<protein>
    <submittedName>
        <fullName evidence="1">Aminoglycoside phosphotransferase</fullName>
    </submittedName>
</protein>
<organism evidence="1 2">
    <name type="scientific">Nocardia arthritidis</name>
    <dbReference type="NCBI Taxonomy" id="228602"/>
    <lineage>
        <taxon>Bacteria</taxon>
        <taxon>Bacillati</taxon>
        <taxon>Actinomycetota</taxon>
        <taxon>Actinomycetes</taxon>
        <taxon>Mycobacteriales</taxon>
        <taxon>Nocardiaceae</taxon>
        <taxon>Nocardia</taxon>
    </lineage>
</organism>
<dbReference type="GO" id="GO:0019748">
    <property type="term" value="P:secondary metabolic process"/>
    <property type="evidence" value="ECO:0007669"/>
    <property type="project" value="InterPro"/>
</dbReference>
<dbReference type="GO" id="GO:0016773">
    <property type="term" value="F:phosphotransferase activity, alcohol group as acceptor"/>
    <property type="evidence" value="ECO:0007669"/>
    <property type="project" value="InterPro"/>
</dbReference>
<name>A0A6G9YF80_9NOCA</name>
<proteinExistence type="predicted"/>
<dbReference type="Pfam" id="PF04655">
    <property type="entry name" value="APH_6_hur"/>
    <property type="match status" value="1"/>
</dbReference>
<dbReference type="KEGG" id="nah:F5544_19970"/>
<dbReference type="SUPFAM" id="SSF56112">
    <property type="entry name" value="Protein kinase-like (PK-like)"/>
    <property type="match status" value="1"/>
</dbReference>
<dbReference type="InterPro" id="IPR011009">
    <property type="entry name" value="Kinase-like_dom_sf"/>
</dbReference>
<sequence length="296" mass="33584">MIVVPEFFADRLVKMEPASRDWLDGLPELAARYADRWQLRFDGAPMHGYGALVLPAVRADGTEVVLKLGWQTPETRDEPAALAAWQGRGAVLLLDSDAEHGALLLERLDPARSLDKHPIREAERIIAELLRRLAIPAPPGISRDLRTESEHWIEQLPKDFHRLGAPFPRIHLDAAVDICRQLGPTADHLLVNEDLHYENVLAGAREPWLVIDPQPIAGDLEFTMLSLLWNREHESDLAHRFATIVETAALDPDKARAWTLVQCARNWLWFVEDEDYTDFGYAAVQTIMPWIFTHLP</sequence>
<gene>
    <name evidence="1" type="ORF">F5544_19970</name>
</gene>
<dbReference type="RefSeq" id="WP_167474619.1">
    <property type="nucleotide sequence ID" value="NZ_CP046172.1"/>
</dbReference>
<keyword evidence="1" id="KW-0808">Transferase</keyword>
<keyword evidence="2" id="KW-1185">Reference proteome</keyword>
<dbReference type="InterPro" id="IPR006748">
    <property type="entry name" value="NH2Glyco/OHUrea_AB-resist_kin"/>
</dbReference>
<reference evidence="1 2" key="1">
    <citation type="journal article" date="2019" name="ACS Chem. Biol.">
        <title>Identification and Mobilization of a Cryptic Antibiotic Biosynthesis Gene Locus from a Human-Pathogenic Nocardia Isolate.</title>
        <authorList>
            <person name="Herisse M."/>
            <person name="Ishida K."/>
            <person name="Porter J.L."/>
            <person name="Howden B."/>
            <person name="Hertweck C."/>
            <person name="Stinear T.P."/>
            <person name="Pidot S.J."/>
        </authorList>
    </citation>
    <scope>NUCLEOTIDE SEQUENCE [LARGE SCALE GENOMIC DNA]</scope>
    <source>
        <strain evidence="1 2">AUSMDU00012717</strain>
    </source>
</reference>